<dbReference type="PROSITE" id="PS50048">
    <property type="entry name" value="ZN2_CY6_FUNGAL_2"/>
    <property type="match status" value="1"/>
</dbReference>
<dbReference type="EMBL" id="MCFG01000602">
    <property type="protein sequence ID" value="ORX63654.1"/>
    <property type="molecule type" value="Genomic_DNA"/>
</dbReference>
<feature type="compositionally biased region" description="Polar residues" evidence="6">
    <location>
        <begin position="708"/>
        <end position="722"/>
    </location>
</feature>
<organism evidence="8 9">
    <name type="scientific">Anaeromyces robustus</name>
    <dbReference type="NCBI Taxonomy" id="1754192"/>
    <lineage>
        <taxon>Eukaryota</taxon>
        <taxon>Fungi</taxon>
        <taxon>Fungi incertae sedis</taxon>
        <taxon>Chytridiomycota</taxon>
        <taxon>Chytridiomycota incertae sedis</taxon>
        <taxon>Neocallimastigomycetes</taxon>
        <taxon>Neocallimastigales</taxon>
        <taxon>Neocallimastigaceae</taxon>
        <taxon>Anaeromyces</taxon>
    </lineage>
</organism>
<evidence type="ECO:0000313" key="8">
    <source>
        <dbReference type="EMBL" id="ORX63654.1"/>
    </source>
</evidence>
<dbReference type="GO" id="GO:0003677">
    <property type="term" value="F:DNA binding"/>
    <property type="evidence" value="ECO:0007669"/>
    <property type="project" value="InterPro"/>
</dbReference>
<dbReference type="GO" id="GO:0000981">
    <property type="term" value="F:DNA-binding transcription factor activity, RNA polymerase II-specific"/>
    <property type="evidence" value="ECO:0007669"/>
    <property type="project" value="InterPro"/>
</dbReference>
<dbReference type="GO" id="GO:0008270">
    <property type="term" value="F:zinc ion binding"/>
    <property type="evidence" value="ECO:0007669"/>
    <property type="project" value="InterPro"/>
</dbReference>
<sequence length="840" mass="96790">MIEENCGNNVVKSKRKRSSKACDACHKKKIKCDGRNPCSNCEYSKIPCVFSPRTKKRGPRAGYVGIMEKKLRDMESFLMDHGINCISNQQTIDFNSKINNTTNLSEKKTVLQASVNNNIENQKKNNNSFDNDKNINNEIPEEEETEVIMPLIEIFFKSVNTHMPVIHKLTFYDKLQPINKVSSLLLYAIYLISTRYIDNPDNYYPESVLLKKVKILLEKNLDKPSMETLQAVIILSVHFSGMSIGSSEWIYSGMAHRMAQLLKYNCEISTLDESSIGPFEKEYRKRLWWICYLNDKYVSAFANRPLLIDENDTYITLPVESKIWETIKTDEEYENQNFQQIYFKSDLPYMPASVELNLFSRQIILGTLLGKVLTFKEHQHEKINNEYTVTTDSDVTLLDTSLKNWFRSLPDSIIDIDNYDFDVKTIWLNSFLLVKYYTILILLHQPLISKSANSNIDIALNVRNQWFSSHSFDTCLLSVEAITKIIDKLISTNNITIISPFFIFCVFQSCIVILVNILNSRIDSLKPDKKYEKFLAIHLSLLLRIRDQWRIARIYLERFFEICKFFDYNYEYACIAYGIDPSPISLSYSQLTFNDTVTDNVIASSNWINFLTILNNIQNYFNTNNKLPYFNNDVEPLSLNIIEPSNNIDNSITNISSIPLKNESSKIKDENSGSENNDIYYNPTVSADYQQAQNSIIMHKSQSPFYENSLKSTQSTPNITQANSNSNSSLVSISRQTPQYTNSSRPKHLIDNNGSFDSNDELNQQSSSISLYTSTLPLHEITDTNLYQQLSSNNIVTNNNTSDINYLYMPSELINTTSQQNTKSFQANSFYNYINDNNAL</sequence>
<keyword evidence="9" id="KW-1185">Reference proteome</keyword>
<dbReference type="GO" id="GO:0006351">
    <property type="term" value="P:DNA-templated transcription"/>
    <property type="evidence" value="ECO:0007669"/>
    <property type="project" value="InterPro"/>
</dbReference>
<dbReference type="CDD" id="cd12148">
    <property type="entry name" value="fungal_TF_MHR"/>
    <property type="match status" value="1"/>
</dbReference>
<dbReference type="SUPFAM" id="SSF57701">
    <property type="entry name" value="Zn2/Cys6 DNA-binding domain"/>
    <property type="match status" value="1"/>
</dbReference>
<reference evidence="8 9" key="1">
    <citation type="submission" date="2016-08" db="EMBL/GenBank/DDBJ databases">
        <title>A Parts List for Fungal Cellulosomes Revealed by Comparative Genomics.</title>
        <authorList>
            <consortium name="DOE Joint Genome Institute"/>
            <person name="Haitjema C.H."/>
            <person name="Gilmore S.P."/>
            <person name="Henske J.K."/>
            <person name="Solomon K.V."/>
            <person name="De Groot R."/>
            <person name="Kuo A."/>
            <person name="Mondo S.J."/>
            <person name="Salamov A.A."/>
            <person name="Labutti K."/>
            <person name="Zhao Z."/>
            <person name="Chiniquy J."/>
            <person name="Barry K."/>
            <person name="Brewer H.M."/>
            <person name="Purvine S.O."/>
            <person name="Wright A.T."/>
            <person name="Boxma B."/>
            <person name="Van Alen T."/>
            <person name="Hackstein J.H."/>
            <person name="Baker S.E."/>
            <person name="Grigoriev I.V."/>
            <person name="O'Malley M.A."/>
        </authorList>
    </citation>
    <scope>NUCLEOTIDE SEQUENCE [LARGE SCALE GENOMIC DNA]</scope>
    <source>
        <strain evidence="8 9">S4</strain>
    </source>
</reference>
<dbReference type="OrthoDB" id="2136296at2759"/>
<dbReference type="PANTHER" id="PTHR47338:SF5">
    <property type="entry name" value="ZN(II)2CYS6 TRANSCRIPTION FACTOR (EUROFUNG)"/>
    <property type="match status" value="1"/>
</dbReference>
<comment type="subcellular location">
    <subcellularLocation>
        <location evidence="1">Nucleus</location>
    </subcellularLocation>
</comment>
<dbReference type="Pfam" id="PF04082">
    <property type="entry name" value="Fungal_trans"/>
    <property type="match status" value="1"/>
</dbReference>
<evidence type="ECO:0000313" key="9">
    <source>
        <dbReference type="Proteomes" id="UP000193944"/>
    </source>
</evidence>
<evidence type="ECO:0000259" key="7">
    <source>
        <dbReference type="PROSITE" id="PS50048"/>
    </source>
</evidence>
<keyword evidence="3" id="KW-0805">Transcription regulation</keyword>
<dbReference type="PROSITE" id="PS00463">
    <property type="entry name" value="ZN2_CY6_FUNGAL_1"/>
    <property type="match status" value="1"/>
</dbReference>
<proteinExistence type="predicted"/>
<keyword evidence="4" id="KW-0804">Transcription</keyword>
<evidence type="ECO:0000256" key="4">
    <source>
        <dbReference type="ARBA" id="ARBA00023163"/>
    </source>
</evidence>
<reference evidence="8 9" key="2">
    <citation type="submission" date="2016-08" db="EMBL/GenBank/DDBJ databases">
        <title>Pervasive Adenine N6-methylation of Active Genes in Fungi.</title>
        <authorList>
            <consortium name="DOE Joint Genome Institute"/>
            <person name="Mondo S.J."/>
            <person name="Dannebaum R.O."/>
            <person name="Kuo R.C."/>
            <person name="Labutti K."/>
            <person name="Haridas S."/>
            <person name="Kuo A."/>
            <person name="Salamov A."/>
            <person name="Ahrendt S.R."/>
            <person name="Lipzen A."/>
            <person name="Sullivan W."/>
            <person name="Andreopoulos W.B."/>
            <person name="Clum A."/>
            <person name="Lindquist E."/>
            <person name="Daum C."/>
            <person name="Ramamoorthy G.K."/>
            <person name="Gryganskyi A."/>
            <person name="Culley D."/>
            <person name="Magnuson J.K."/>
            <person name="James T.Y."/>
            <person name="O'Malley M.A."/>
            <person name="Stajich J.E."/>
            <person name="Spatafora J.W."/>
            <person name="Visel A."/>
            <person name="Grigoriev I.V."/>
        </authorList>
    </citation>
    <scope>NUCLEOTIDE SEQUENCE [LARGE SCALE GENOMIC DNA]</scope>
    <source>
        <strain evidence="8 9">S4</strain>
    </source>
</reference>
<evidence type="ECO:0000256" key="6">
    <source>
        <dbReference type="SAM" id="MobiDB-lite"/>
    </source>
</evidence>
<dbReference type="CDD" id="cd00067">
    <property type="entry name" value="GAL4"/>
    <property type="match status" value="1"/>
</dbReference>
<dbReference type="InterPro" id="IPR036864">
    <property type="entry name" value="Zn2-C6_fun-type_DNA-bd_sf"/>
</dbReference>
<name>A0A1Y1VSB4_9FUNG</name>
<dbReference type="GO" id="GO:0005634">
    <property type="term" value="C:nucleus"/>
    <property type="evidence" value="ECO:0007669"/>
    <property type="project" value="UniProtKB-SubCell"/>
</dbReference>
<dbReference type="AlphaFoldDB" id="A0A1Y1VSB4"/>
<protein>
    <recommendedName>
        <fullName evidence="7">Zn(2)-C6 fungal-type domain-containing protein</fullName>
    </recommendedName>
</protein>
<dbReference type="InterPro" id="IPR050815">
    <property type="entry name" value="TF_fung"/>
</dbReference>
<feature type="domain" description="Zn(2)-C6 fungal-type" evidence="7">
    <location>
        <begin position="21"/>
        <end position="50"/>
    </location>
</feature>
<comment type="caution">
    <text evidence="8">The sequence shown here is derived from an EMBL/GenBank/DDBJ whole genome shotgun (WGS) entry which is preliminary data.</text>
</comment>
<dbReference type="SMART" id="SM00066">
    <property type="entry name" value="GAL4"/>
    <property type="match status" value="1"/>
</dbReference>
<dbReference type="InterPro" id="IPR001138">
    <property type="entry name" value="Zn2Cys6_DnaBD"/>
</dbReference>
<dbReference type="SMART" id="SM00906">
    <property type="entry name" value="Fungal_trans"/>
    <property type="match status" value="1"/>
</dbReference>
<dbReference type="Proteomes" id="UP000193944">
    <property type="component" value="Unassembled WGS sequence"/>
</dbReference>
<dbReference type="STRING" id="1754192.A0A1Y1VSB4"/>
<evidence type="ECO:0000256" key="1">
    <source>
        <dbReference type="ARBA" id="ARBA00004123"/>
    </source>
</evidence>
<dbReference type="Gene3D" id="4.10.240.10">
    <property type="entry name" value="Zn(2)-C6 fungal-type DNA-binding domain"/>
    <property type="match status" value="1"/>
</dbReference>
<feature type="compositionally biased region" description="Low complexity" evidence="6">
    <location>
        <begin position="723"/>
        <end position="734"/>
    </location>
</feature>
<gene>
    <name evidence="8" type="ORF">BCR32DRAFT_273371</name>
</gene>
<feature type="region of interest" description="Disordered" evidence="6">
    <location>
        <begin position="708"/>
        <end position="762"/>
    </location>
</feature>
<dbReference type="PANTHER" id="PTHR47338">
    <property type="entry name" value="ZN(II)2CYS6 TRANSCRIPTION FACTOR (EUROFUNG)-RELATED"/>
    <property type="match status" value="1"/>
</dbReference>
<keyword evidence="5" id="KW-0539">Nucleus</keyword>
<evidence type="ECO:0000256" key="2">
    <source>
        <dbReference type="ARBA" id="ARBA00022723"/>
    </source>
</evidence>
<feature type="compositionally biased region" description="Polar residues" evidence="6">
    <location>
        <begin position="735"/>
        <end position="744"/>
    </location>
</feature>
<dbReference type="Pfam" id="PF00172">
    <property type="entry name" value="Zn_clus"/>
    <property type="match status" value="1"/>
</dbReference>
<accession>A0A1Y1VSB4</accession>
<feature type="compositionally biased region" description="Polar residues" evidence="6">
    <location>
        <begin position="752"/>
        <end position="762"/>
    </location>
</feature>
<evidence type="ECO:0000256" key="5">
    <source>
        <dbReference type="ARBA" id="ARBA00023242"/>
    </source>
</evidence>
<dbReference type="InterPro" id="IPR007219">
    <property type="entry name" value="XnlR_reg_dom"/>
</dbReference>
<evidence type="ECO:0000256" key="3">
    <source>
        <dbReference type="ARBA" id="ARBA00023015"/>
    </source>
</evidence>
<keyword evidence="2" id="KW-0479">Metal-binding</keyword>